<gene>
    <name evidence="3" type="ORF">TPSB3V08_LOCUS923</name>
</gene>
<accession>A0A7R9GW33</accession>
<keyword evidence="1" id="KW-1015">Disulfide bond</keyword>
<dbReference type="InterPro" id="IPR001173">
    <property type="entry name" value="Glyco_trans_2-like"/>
</dbReference>
<dbReference type="GO" id="GO:0005794">
    <property type="term" value="C:Golgi apparatus"/>
    <property type="evidence" value="ECO:0007669"/>
    <property type="project" value="TreeGrafter"/>
</dbReference>
<dbReference type="SUPFAM" id="SSF53448">
    <property type="entry name" value="Nucleotide-diphospho-sugar transferases"/>
    <property type="match status" value="1"/>
</dbReference>
<dbReference type="EMBL" id="OD000317">
    <property type="protein sequence ID" value="CAD7396959.1"/>
    <property type="molecule type" value="Genomic_DNA"/>
</dbReference>
<dbReference type="PANTHER" id="PTHR11675:SF131">
    <property type="entry name" value="POLYPEPTIDE N-ACETYLGALACTOSAMINYLTRANSFERASE 9-RELATED"/>
    <property type="match status" value="1"/>
</dbReference>
<sequence>MQQLDDYMFTYTKVKVVRASKRLGLIRAWLMTTRHATAPILTYLDSYCECTGGWLEPLLDRITRNSTTFVCLRIDFINGSTLRYDWSSFEYIGCFSWSLDFVFKPVSKIKERRHNYAAKPLWSHTMAGVVLFFRVGHIFRGSRPYKFGEDVSKRNLQRLAEVGLYEYAQNYYEFTGHKTVAYGDVSWRKELRRKIFVPKDTMATGELRKVWSEKYLDRSGQNVGPLKEYPYRRGGGEQY</sequence>
<organism evidence="3">
    <name type="scientific">Timema poppense</name>
    <name type="common">Walking stick</name>
    <dbReference type="NCBI Taxonomy" id="170557"/>
    <lineage>
        <taxon>Eukaryota</taxon>
        <taxon>Metazoa</taxon>
        <taxon>Ecdysozoa</taxon>
        <taxon>Arthropoda</taxon>
        <taxon>Hexapoda</taxon>
        <taxon>Insecta</taxon>
        <taxon>Pterygota</taxon>
        <taxon>Neoptera</taxon>
        <taxon>Polyneoptera</taxon>
        <taxon>Phasmatodea</taxon>
        <taxon>Timematodea</taxon>
        <taxon>Timematoidea</taxon>
        <taxon>Timematidae</taxon>
        <taxon>Timema</taxon>
    </lineage>
</organism>
<dbReference type="GO" id="GO:0004653">
    <property type="term" value="F:polypeptide N-acetylgalactosaminyltransferase activity"/>
    <property type="evidence" value="ECO:0007669"/>
    <property type="project" value="TreeGrafter"/>
</dbReference>
<feature type="domain" description="Glycosyltransferase 2-like" evidence="2">
    <location>
        <begin position="3"/>
        <end position="102"/>
    </location>
</feature>
<dbReference type="InterPro" id="IPR029044">
    <property type="entry name" value="Nucleotide-diphossugar_trans"/>
</dbReference>
<dbReference type="PANTHER" id="PTHR11675">
    <property type="entry name" value="N-ACETYLGALACTOSAMINYLTRANSFERASE"/>
    <property type="match status" value="1"/>
</dbReference>
<dbReference type="Gene3D" id="3.90.550.10">
    <property type="entry name" value="Spore Coat Polysaccharide Biosynthesis Protein SpsA, Chain A"/>
    <property type="match status" value="2"/>
</dbReference>
<evidence type="ECO:0000256" key="1">
    <source>
        <dbReference type="ARBA" id="ARBA00023157"/>
    </source>
</evidence>
<dbReference type="Pfam" id="PF00535">
    <property type="entry name" value="Glycos_transf_2"/>
    <property type="match status" value="1"/>
</dbReference>
<reference evidence="3" key="1">
    <citation type="submission" date="2020-11" db="EMBL/GenBank/DDBJ databases">
        <authorList>
            <person name="Tran Van P."/>
        </authorList>
    </citation>
    <scope>NUCLEOTIDE SEQUENCE</scope>
</reference>
<evidence type="ECO:0000259" key="2">
    <source>
        <dbReference type="Pfam" id="PF00535"/>
    </source>
</evidence>
<dbReference type="AlphaFoldDB" id="A0A7R9GW33"/>
<evidence type="ECO:0000313" key="3">
    <source>
        <dbReference type="EMBL" id="CAD7396959.1"/>
    </source>
</evidence>
<dbReference type="GO" id="GO:0006493">
    <property type="term" value="P:protein O-linked glycosylation"/>
    <property type="evidence" value="ECO:0007669"/>
    <property type="project" value="TreeGrafter"/>
</dbReference>
<protein>
    <recommendedName>
        <fullName evidence="2">Glycosyltransferase 2-like domain-containing protein</fullName>
    </recommendedName>
</protein>
<proteinExistence type="predicted"/>
<name>A0A7R9GW33_TIMPO</name>